<evidence type="ECO:0000313" key="3">
    <source>
        <dbReference type="Proteomes" id="UP000555448"/>
    </source>
</evidence>
<feature type="transmembrane region" description="Helical" evidence="1">
    <location>
        <begin position="33"/>
        <end position="51"/>
    </location>
</feature>
<accession>A0A7W7NUD8</accession>
<dbReference type="Proteomes" id="UP000555448">
    <property type="component" value="Unassembled WGS sequence"/>
</dbReference>
<protein>
    <submittedName>
        <fullName evidence="2">Uncharacterized protein</fullName>
    </submittedName>
</protein>
<gene>
    <name evidence="2" type="ORF">HNO88_000403</name>
</gene>
<evidence type="ECO:0000256" key="1">
    <source>
        <dbReference type="SAM" id="Phobius"/>
    </source>
</evidence>
<proteinExistence type="predicted"/>
<keyword evidence="3" id="KW-1185">Reference proteome</keyword>
<dbReference type="AlphaFoldDB" id="A0A7W7NUD8"/>
<name>A0A7W7NUD8_9SPHN</name>
<dbReference type="EMBL" id="JACHLR010000001">
    <property type="protein sequence ID" value="MBB4857106.1"/>
    <property type="molecule type" value="Genomic_DNA"/>
</dbReference>
<reference evidence="2 3" key="1">
    <citation type="submission" date="2020-08" db="EMBL/GenBank/DDBJ databases">
        <title>Functional genomics of gut bacteria from endangered species of beetles.</title>
        <authorList>
            <person name="Carlos-Shanley C."/>
        </authorList>
    </citation>
    <scope>NUCLEOTIDE SEQUENCE [LARGE SCALE GENOMIC DNA]</scope>
    <source>
        <strain evidence="2 3">S00245</strain>
    </source>
</reference>
<sequence>MAERPAPWVFLAVALAIALVAFAIGQAVPGAGMVFVIAATTGWVVAAQRLWSKNARG</sequence>
<evidence type="ECO:0000313" key="2">
    <source>
        <dbReference type="EMBL" id="MBB4857106.1"/>
    </source>
</evidence>
<dbReference type="RefSeq" id="WP_184242224.1">
    <property type="nucleotide sequence ID" value="NZ_JACHLR010000001.1"/>
</dbReference>
<keyword evidence="1" id="KW-0812">Transmembrane</keyword>
<keyword evidence="1" id="KW-0472">Membrane</keyword>
<keyword evidence="1" id="KW-1133">Transmembrane helix</keyword>
<comment type="caution">
    <text evidence="2">The sequence shown here is derived from an EMBL/GenBank/DDBJ whole genome shotgun (WGS) entry which is preliminary data.</text>
</comment>
<organism evidence="2 3">
    <name type="scientific">Novosphingobium chloroacetimidivorans</name>
    <dbReference type="NCBI Taxonomy" id="1428314"/>
    <lineage>
        <taxon>Bacteria</taxon>
        <taxon>Pseudomonadati</taxon>
        <taxon>Pseudomonadota</taxon>
        <taxon>Alphaproteobacteria</taxon>
        <taxon>Sphingomonadales</taxon>
        <taxon>Sphingomonadaceae</taxon>
        <taxon>Novosphingobium</taxon>
    </lineage>
</organism>